<evidence type="ECO:0000256" key="1">
    <source>
        <dbReference type="SAM" id="Phobius"/>
    </source>
</evidence>
<sequence>MFFFLFELLNLHFSPFSSLGYFPFHSFIAVGQELPFFFVRALGKIVIVAILPSFLFFGYFRFPLSFVYPFEQMFVYVYMYIYIYIYLCKAEIFHSFSFLIPFLSSFMYIYSLPVRPP</sequence>
<dbReference type="InParanoid" id="Q38ED7"/>
<keyword evidence="3" id="KW-1185">Reference proteome</keyword>
<gene>
    <name evidence="2" type="ORF">Tb09.211.0240</name>
</gene>
<organism evidence="2 3">
    <name type="scientific">Trypanosoma brucei brucei (strain 927/4 GUTat10.1)</name>
    <dbReference type="NCBI Taxonomy" id="185431"/>
    <lineage>
        <taxon>Eukaryota</taxon>
        <taxon>Discoba</taxon>
        <taxon>Euglenozoa</taxon>
        <taxon>Kinetoplastea</taxon>
        <taxon>Metakinetoplastina</taxon>
        <taxon>Trypanosomatida</taxon>
        <taxon>Trypanosomatidae</taxon>
        <taxon>Trypanosoma</taxon>
    </lineage>
</organism>
<protein>
    <submittedName>
        <fullName evidence="2">Uncharacterized protein</fullName>
    </submittedName>
</protein>
<evidence type="ECO:0000313" key="3">
    <source>
        <dbReference type="Proteomes" id="UP000008524"/>
    </source>
</evidence>
<keyword evidence="1" id="KW-1133">Transmembrane helix</keyword>
<dbReference type="KEGG" id="tbr:Tb09.211.0240"/>
<dbReference type="RefSeq" id="XP_827163.1">
    <property type="nucleotide sequence ID" value="XM_822070.1"/>
</dbReference>
<keyword evidence="1" id="KW-0812">Transmembrane</keyword>
<evidence type="ECO:0000313" key="2">
    <source>
        <dbReference type="EMBL" id="EAN76833.1"/>
    </source>
</evidence>
<proteinExistence type="predicted"/>
<dbReference type="EMBL" id="CM000207">
    <property type="protein sequence ID" value="EAN76833.1"/>
    <property type="molecule type" value="Genomic_DNA"/>
</dbReference>
<dbReference type="AlphaFoldDB" id="Q38ED7"/>
<dbReference type="GeneID" id="3659847"/>
<reference evidence="2 3" key="1">
    <citation type="journal article" date="2005" name="Science">
        <title>Comparative genomics of trypanosomatid parasitic protozoa.</title>
        <authorList>
            <person name="El-Sayed N.M."/>
            <person name="Myler P.J."/>
            <person name="Blandin G."/>
            <person name="Berriman M."/>
            <person name="Crabtree J."/>
            <person name="Aggarwal G."/>
            <person name="Caler E."/>
            <person name="Renauld H."/>
            <person name="Worthey E.A."/>
            <person name="Hertz-Fowler C."/>
            <person name="Ghedin E."/>
            <person name="Peacock C."/>
            <person name="Bartholomeu D.C."/>
            <person name="Haas B.J."/>
            <person name="Tran A.N."/>
            <person name="Wortman J.R."/>
            <person name="Alsmark U.C."/>
            <person name="Angiuoli S."/>
            <person name="Anupama A."/>
            <person name="Badger J."/>
            <person name="Bringaud F."/>
            <person name="Cadag E."/>
            <person name="Carlton J.M."/>
            <person name="Cerqueira G.C."/>
            <person name="Creasy T."/>
            <person name="Delcher A.L."/>
            <person name="Djikeng A."/>
            <person name="Embley T.M."/>
            <person name="Hauser C."/>
            <person name="Ivens A.C."/>
            <person name="Kummerfeld S.K."/>
            <person name="Pereira-Leal J.B."/>
            <person name="Nilsson D."/>
            <person name="Peterson J."/>
            <person name="Salzberg S.L."/>
            <person name="Shallom J."/>
            <person name="Silva J.C."/>
            <person name="Sundaram J."/>
            <person name="Westenberger S."/>
            <person name="White O."/>
            <person name="Melville S.E."/>
            <person name="Donelson J.E."/>
            <person name="Andersson B."/>
            <person name="Stuart K.D."/>
            <person name="Hall N."/>
        </authorList>
    </citation>
    <scope>NUCLEOTIDE SEQUENCE [LARGE SCALE GENOMIC DNA]</scope>
    <source>
        <strain evidence="2 3">927/4 GUTat10.1</strain>
    </source>
</reference>
<dbReference type="PaxDb" id="5691-EAN76833"/>
<feature type="transmembrane region" description="Helical" evidence="1">
    <location>
        <begin position="92"/>
        <end position="111"/>
    </location>
</feature>
<name>Q38ED7_TRYB2</name>
<dbReference type="Proteomes" id="UP000008524">
    <property type="component" value="Chromosome 9"/>
</dbReference>
<feature type="transmembrane region" description="Helical" evidence="1">
    <location>
        <begin position="66"/>
        <end position="85"/>
    </location>
</feature>
<reference evidence="2 3" key="2">
    <citation type="journal article" date="2005" name="Science">
        <title>The genome of the African trypanosome Trypanosoma brucei.</title>
        <authorList>
            <person name="Berriman M."/>
            <person name="Ghedin E."/>
            <person name="Hertz-Fowler C."/>
            <person name="Blandin G."/>
            <person name="Renauld H."/>
            <person name="Bartholomeu D.C."/>
            <person name="Lennard N.J."/>
            <person name="Caler E."/>
            <person name="Hamlin N.E."/>
            <person name="Haas B."/>
            <person name="Bohme U."/>
            <person name="Hannick L."/>
            <person name="Aslett M.A."/>
            <person name="Shallom J."/>
            <person name="Marcello L."/>
            <person name="Hou L."/>
            <person name="Wickstead B."/>
            <person name="Alsmark U.C."/>
            <person name="Arrowsmith C."/>
            <person name="Atkin R.J."/>
            <person name="Barron A.J."/>
            <person name="Bringaud F."/>
            <person name="Brooks K."/>
            <person name="Carrington M."/>
            <person name="Cherevach I."/>
            <person name="Chillingworth T.J."/>
            <person name="Churcher C."/>
            <person name="Clark L.N."/>
            <person name="Corton C.H."/>
            <person name="Cronin A."/>
            <person name="Davies R.M."/>
            <person name="Doggett J."/>
            <person name="Djikeng A."/>
            <person name="Feldblyum T."/>
            <person name="Field M.C."/>
            <person name="Fraser A."/>
            <person name="Goodhead I."/>
            <person name="Hance Z."/>
            <person name="Harper D."/>
            <person name="Harris B.R."/>
            <person name="Hauser H."/>
            <person name="Hostetler J."/>
            <person name="Ivens A."/>
            <person name="Jagels K."/>
            <person name="Johnson D."/>
            <person name="Johnson J."/>
            <person name="Jones K."/>
            <person name="Kerhornou A.X."/>
            <person name="Koo H."/>
            <person name="Larke N."/>
            <person name="Landfear S."/>
            <person name="Larkin C."/>
            <person name="Leech V."/>
            <person name="Line A."/>
            <person name="Lord A."/>
            <person name="Macleod A."/>
            <person name="Mooney P.J."/>
            <person name="Moule S."/>
            <person name="Martin D.M."/>
            <person name="Morgan G.W."/>
            <person name="Mungall K."/>
            <person name="Norbertczak H."/>
            <person name="Ormond D."/>
            <person name="Pai G."/>
            <person name="Peacock C.S."/>
            <person name="Peterson J."/>
            <person name="Quail M.A."/>
            <person name="Rabbinowitsch E."/>
            <person name="Rajandream M.A."/>
            <person name="Reitter C."/>
            <person name="Salzberg S.L."/>
            <person name="Sanders M."/>
            <person name="Schobel S."/>
            <person name="Sharp S."/>
            <person name="Simmonds M."/>
            <person name="Simpson A.J."/>
            <person name="Tallon L."/>
            <person name="Turner C.M."/>
            <person name="Tait A."/>
            <person name="Tivey A.R."/>
            <person name="Van Aken S."/>
            <person name="Walker D."/>
            <person name="Wanless D."/>
            <person name="Wang S."/>
            <person name="White B."/>
            <person name="White O."/>
            <person name="Whitehead S."/>
            <person name="Woodward J."/>
            <person name="Wortman J."/>
            <person name="Adams M.D."/>
            <person name="Embley T.M."/>
            <person name="Gull K."/>
            <person name="Ullu E."/>
            <person name="Barry J.D."/>
            <person name="Fairlamb A.H."/>
            <person name="Opperdoes F."/>
            <person name="Barrell B.G."/>
            <person name="Donelson J.E."/>
            <person name="Hall N."/>
            <person name="Fraser C.M."/>
            <person name="Melville S.E."/>
            <person name="El-Sayed N.M."/>
        </authorList>
    </citation>
    <scope>NUCLEOTIDE SEQUENCE [LARGE SCALE GENOMIC DNA]</scope>
    <source>
        <strain evidence="2 3">927/4 GUTat10.1</strain>
    </source>
</reference>
<accession>Q38ED7</accession>
<feature type="transmembrane region" description="Helical" evidence="1">
    <location>
        <begin position="37"/>
        <end position="60"/>
    </location>
</feature>
<keyword evidence="1" id="KW-0472">Membrane</keyword>